<keyword evidence="5" id="KW-0574">Periplasm</keyword>
<evidence type="ECO:0000256" key="1">
    <source>
        <dbReference type="ARBA" id="ARBA00004418"/>
    </source>
</evidence>
<dbReference type="SUPFAM" id="SSF53850">
    <property type="entry name" value="Periplasmic binding protein-like II"/>
    <property type="match status" value="1"/>
</dbReference>
<dbReference type="EMBL" id="SUPK01000007">
    <property type="protein sequence ID" value="TJY40945.1"/>
    <property type="molecule type" value="Genomic_DNA"/>
</dbReference>
<protein>
    <submittedName>
        <fullName evidence="6">Sulfate ABC transporter substrate-binding protein</fullName>
    </submittedName>
</protein>
<dbReference type="AlphaFoldDB" id="A0A4U0F8F2"/>
<evidence type="ECO:0000256" key="2">
    <source>
        <dbReference type="ARBA" id="ARBA00006099"/>
    </source>
</evidence>
<accession>A0A4U0F8F2</accession>
<comment type="subcellular location">
    <subcellularLocation>
        <location evidence="1">Periplasm</location>
    </subcellularLocation>
</comment>
<dbReference type="PROSITE" id="PS51257">
    <property type="entry name" value="PROKAR_LIPOPROTEIN"/>
    <property type="match status" value="1"/>
</dbReference>
<dbReference type="OrthoDB" id="9802127at2"/>
<keyword evidence="3" id="KW-0813">Transport</keyword>
<dbReference type="PANTHER" id="PTHR30368:SF2">
    <property type="entry name" value="SULFATE-BINDING PROTEIN"/>
    <property type="match status" value="1"/>
</dbReference>
<dbReference type="NCBIfam" id="TIGR00971">
    <property type="entry name" value="3a0106s03"/>
    <property type="match status" value="1"/>
</dbReference>
<evidence type="ECO:0000313" key="6">
    <source>
        <dbReference type="EMBL" id="TJY40945.1"/>
    </source>
</evidence>
<gene>
    <name evidence="6" type="ORF">E5161_14615</name>
</gene>
<comment type="similarity">
    <text evidence="2">Belongs to the prokaryotic sulfate-binding protein family.</text>
</comment>
<keyword evidence="4" id="KW-0732">Signal</keyword>
<dbReference type="PANTHER" id="PTHR30368">
    <property type="entry name" value="SULFATE-BINDING PROTEIN"/>
    <property type="match status" value="1"/>
</dbReference>
<organism evidence="6 7">
    <name type="scientific">Cohnella pontilimi</name>
    <dbReference type="NCBI Taxonomy" id="2564100"/>
    <lineage>
        <taxon>Bacteria</taxon>
        <taxon>Bacillati</taxon>
        <taxon>Bacillota</taxon>
        <taxon>Bacilli</taxon>
        <taxon>Bacillales</taxon>
        <taxon>Paenibacillaceae</taxon>
        <taxon>Cohnella</taxon>
    </lineage>
</organism>
<evidence type="ECO:0000256" key="4">
    <source>
        <dbReference type="ARBA" id="ARBA00022729"/>
    </source>
</evidence>
<evidence type="ECO:0000256" key="5">
    <source>
        <dbReference type="ARBA" id="ARBA00022764"/>
    </source>
</evidence>
<comment type="caution">
    <text evidence="6">The sequence shown here is derived from an EMBL/GenBank/DDBJ whole genome shotgun (WGS) entry which is preliminary data.</text>
</comment>
<dbReference type="Proteomes" id="UP000309673">
    <property type="component" value="Unassembled WGS sequence"/>
</dbReference>
<dbReference type="GO" id="GO:0140104">
    <property type="term" value="F:molecular carrier activity"/>
    <property type="evidence" value="ECO:0007669"/>
    <property type="project" value="InterPro"/>
</dbReference>
<evidence type="ECO:0000313" key="7">
    <source>
        <dbReference type="Proteomes" id="UP000309673"/>
    </source>
</evidence>
<sequence>MGKPGSRDSVLQRLVRKAGFSVLAAFVFMLAGCGGDAEPSAATATGTPMPADGKANITLVIGAYSVAKDALADILPAFKAYWKGKTGQNVSFQESYEASGTQARAIIGGFEADVALLAMEGDLDKIAKAGLLPKDWKRSADGGMVTRSIVVLGTRKGNPLGITDFADLTRPGVKVLYPNPKTSGGAQWDINAIYGAGLKRSEASGGRQDPAAAKQFLADVHRNIESMDKSGRASMAAFEYGVGDVIVTYENELMARILQGIPYEIVVPESTILIENPAAVVDRNADRHGVREAAEAFVEFLHGRQAQELFAEHGFRPVLPALAVELKDRYPEPPQLFDIGYLGGWSKVRDTLYSKQGVWYQVLAGE</sequence>
<dbReference type="GO" id="GO:1902358">
    <property type="term" value="P:sulfate transmembrane transport"/>
    <property type="evidence" value="ECO:0007669"/>
    <property type="project" value="InterPro"/>
</dbReference>
<keyword evidence="7" id="KW-1185">Reference proteome</keyword>
<dbReference type="InterPro" id="IPR005669">
    <property type="entry name" value="Thiosulph/SO4-bd"/>
</dbReference>
<evidence type="ECO:0000256" key="3">
    <source>
        <dbReference type="ARBA" id="ARBA00022448"/>
    </source>
</evidence>
<dbReference type="GO" id="GO:0042597">
    <property type="term" value="C:periplasmic space"/>
    <property type="evidence" value="ECO:0007669"/>
    <property type="project" value="UniProtKB-SubCell"/>
</dbReference>
<reference evidence="6 7" key="1">
    <citation type="submission" date="2019-04" db="EMBL/GenBank/DDBJ databases">
        <title>Cohnella sp. nov., isolated from soil.</title>
        <authorList>
            <person name="Kim W."/>
        </authorList>
    </citation>
    <scope>NUCLEOTIDE SEQUENCE [LARGE SCALE GENOMIC DNA]</scope>
    <source>
        <strain evidence="6 7">CAU 1483</strain>
    </source>
</reference>
<dbReference type="Gene3D" id="3.40.190.10">
    <property type="entry name" value="Periplasmic binding protein-like II"/>
    <property type="match status" value="2"/>
</dbReference>
<dbReference type="Pfam" id="PF13531">
    <property type="entry name" value="SBP_bac_11"/>
    <property type="match status" value="1"/>
</dbReference>
<proteinExistence type="inferred from homology"/>
<dbReference type="RefSeq" id="WP_136778574.1">
    <property type="nucleotide sequence ID" value="NZ_SUPK01000007.1"/>
</dbReference>
<name>A0A4U0F8F2_9BACL</name>